<dbReference type="SUPFAM" id="SSF103032">
    <property type="entry name" value="Hypothetical protein YwqG"/>
    <property type="match status" value="1"/>
</dbReference>
<dbReference type="STRING" id="1077947.SAMN05216227_101086"/>
<dbReference type="InterPro" id="IPR015315">
    <property type="entry name" value="DUF1963"/>
</dbReference>
<accession>A0A1H8FAU3</accession>
<keyword evidence="2" id="KW-1185">Reference proteome</keyword>
<dbReference type="OrthoDB" id="4929513at2"/>
<gene>
    <name evidence="1" type="ORF">SAMN05216227_101086</name>
</gene>
<proteinExistence type="predicted"/>
<name>A0A1H8FAU3_9RHOB</name>
<dbReference type="PANTHER" id="PTHR36436:SF6">
    <property type="entry name" value="SLL5081 PROTEIN"/>
    <property type="match status" value="1"/>
</dbReference>
<dbReference type="PANTHER" id="PTHR36436">
    <property type="entry name" value="SLL5081 PROTEIN"/>
    <property type="match status" value="1"/>
</dbReference>
<sequence>MIKLVLLLGIVVAVMLARRMLFPRLPKPQPPPPVLALPKSVRAPTAADIAQRTAPLIALGLRGTISPMPAALTDSRIGGPLIWPAGQTPPTDKSGAPLVLLAQIDLARLPAPLDLPRAGILQMLIAPFDGWGCAFPSAQGNGFVLALHPPGTDFAAPIPPAEGAGPFRRRGPSGKTHAKDGAAITWVLVNCPPTPADYRLADLAHAGQRPSQAEEEEIDILYSDLSLQRGTYDIMLRGNPDFTQNDVREDPRFAGMINLMAFSSSGGAFMWGDAGEACVLIPPADLGANLAAPDLSRAVYYWDCC</sequence>
<dbReference type="Gene3D" id="2.30.320.10">
    <property type="entry name" value="YwqG-like"/>
    <property type="match status" value="1"/>
</dbReference>
<protein>
    <submittedName>
        <fullName evidence="1">Uncharacterized protein YwqG</fullName>
    </submittedName>
</protein>
<dbReference type="AlphaFoldDB" id="A0A1H8FAU3"/>
<dbReference type="Proteomes" id="UP000183002">
    <property type="component" value="Unassembled WGS sequence"/>
</dbReference>
<evidence type="ECO:0000313" key="2">
    <source>
        <dbReference type="Proteomes" id="UP000183002"/>
    </source>
</evidence>
<evidence type="ECO:0000313" key="1">
    <source>
        <dbReference type="EMBL" id="SEN28690.1"/>
    </source>
</evidence>
<dbReference type="EMBL" id="FOCO01000010">
    <property type="protein sequence ID" value="SEN28690.1"/>
    <property type="molecule type" value="Genomic_DNA"/>
</dbReference>
<reference evidence="1 2" key="1">
    <citation type="submission" date="2016-10" db="EMBL/GenBank/DDBJ databases">
        <authorList>
            <person name="de Groot N.N."/>
        </authorList>
    </citation>
    <scope>NUCLEOTIDE SEQUENCE [LARGE SCALE GENOMIC DNA]</scope>
    <source>
        <strain evidence="1 2">CGMCC 1.10836</strain>
    </source>
</reference>
<dbReference type="InterPro" id="IPR035948">
    <property type="entry name" value="YwqG-like_sf"/>
</dbReference>
<organism evidence="1 2">
    <name type="scientific">Pseudorhodobacter antarcticus</name>
    <dbReference type="NCBI Taxonomy" id="1077947"/>
    <lineage>
        <taxon>Bacteria</taxon>
        <taxon>Pseudomonadati</taxon>
        <taxon>Pseudomonadota</taxon>
        <taxon>Alphaproteobacteria</taxon>
        <taxon>Rhodobacterales</taxon>
        <taxon>Paracoccaceae</taxon>
        <taxon>Pseudorhodobacter</taxon>
    </lineage>
</organism>
<dbReference type="RefSeq" id="WP_050520509.1">
    <property type="nucleotide sequence ID" value="NZ_FOCO01000010.1"/>
</dbReference>
<dbReference type="Pfam" id="PF09234">
    <property type="entry name" value="DUF1963"/>
    <property type="match status" value="1"/>
</dbReference>